<organism evidence="1 2">
    <name type="scientific">Sphingomonas prati</name>
    <dbReference type="NCBI Taxonomy" id="1843237"/>
    <lineage>
        <taxon>Bacteria</taxon>
        <taxon>Pseudomonadati</taxon>
        <taxon>Pseudomonadota</taxon>
        <taxon>Alphaproteobacteria</taxon>
        <taxon>Sphingomonadales</taxon>
        <taxon>Sphingomonadaceae</taxon>
        <taxon>Sphingomonas</taxon>
    </lineage>
</organism>
<keyword evidence="2" id="KW-1185">Reference proteome</keyword>
<proteinExistence type="predicted"/>
<sequence length="210" mass="22843">MPELSDLELERDGAALHRSVVRDLVPHMLAELPELPTGSAGIRIAGRPAFATMLAASGPIGRIAATAIAPSCRPVRAILFDKSADTNWAVGWHQDRTIVVAARHDVPAFGPWTIKQGLQHVAPPFAYLAATVTLRVHLDDFPPDNAPLRIARGTHRLGLIPEHAIADVVRSHLHHDCTAQAGDIWIYATPILHASDRAIKVARRRILQVD</sequence>
<dbReference type="GO" id="GO:0016706">
    <property type="term" value="F:2-oxoglutarate-dependent dioxygenase activity"/>
    <property type="evidence" value="ECO:0007669"/>
    <property type="project" value="UniProtKB-ARBA"/>
</dbReference>
<dbReference type="OrthoDB" id="9791262at2"/>
<evidence type="ECO:0000313" key="2">
    <source>
        <dbReference type="Proteomes" id="UP000546701"/>
    </source>
</evidence>
<comment type="caution">
    <text evidence="1">The sequence shown here is derived from an EMBL/GenBank/DDBJ whole genome shotgun (WGS) entry which is preliminary data.</text>
</comment>
<evidence type="ECO:0000313" key="1">
    <source>
        <dbReference type="EMBL" id="MBB5729427.1"/>
    </source>
</evidence>
<dbReference type="SUPFAM" id="SSF51197">
    <property type="entry name" value="Clavaminate synthase-like"/>
    <property type="match status" value="1"/>
</dbReference>
<gene>
    <name evidence="1" type="ORF">FHS99_001912</name>
</gene>
<dbReference type="InterPro" id="IPR008775">
    <property type="entry name" value="Phytyl_CoA_dOase-like"/>
</dbReference>
<dbReference type="Pfam" id="PF05721">
    <property type="entry name" value="PhyH"/>
    <property type="match status" value="1"/>
</dbReference>
<dbReference type="EMBL" id="JACIJR010000004">
    <property type="protein sequence ID" value="MBB5729427.1"/>
    <property type="molecule type" value="Genomic_DNA"/>
</dbReference>
<protein>
    <recommendedName>
        <fullName evidence="3">Phytanoyl-CoA dioxygenase</fullName>
    </recommendedName>
</protein>
<evidence type="ECO:0008006" key="3">
    <source>
        <dbReference type="Google" id="ProtNLM"/>
    </source>
</evidence>
<dbReference type="Proteomes" id="UP000546701">
    <property type="component" value="Unassembled WGS sequence"/>
</dbReference>
<accession>A0A7W9BSQ7</accession>
<reference evidence="1 2" key="1">
    <citation type="submission" date="2020-08" db="EMBL/GenBank/DDBJ databases">
        <title>Genomic Encyclopedia of Type Strains, Phase IV (KMG-IV): sequencing the most valuable type-strain genomes for metagenomic binning, comparative biology and taxonomic classification.</title>
        <authorList>
            <person name="Goeker M."/>
        </authorList>
    </citation>
    <scope>NUCLEOTIDE SEQUENCE [LARGE SCALE GENOMIC DNA]</scope>
    <source>
        <strain evidence="1 2">DSM 103336</strain>
    </source>
</reference>
<dbReference type="Gene3D" id="2.60.120.620">
    <property type="entry name" value="q2cbj1_9rhob like domain"/>
    <property type="match status" value="1"/>
</dbReference>
<name>A0A7W9BSQ7_9SPHN</name>
<dbReference type="AlphaFoldDB" id="A0A7W9BSQ7"/>
<dbReference type="RefSeq" id="WP_157175568.1">
    <property type="nucleotide sequence ID" value="NZ_BMJP01000001.1"/>
</dbReference>